<dbReference type="EC" id="1.-.-.-" evidence="7"/>
<name>A0ABV4CK41_9PSEU</name>
<dbReference type="InterPro" id="IPR023753">
    <property type="entry name" value="FAD/NAD-binding_dom"/>
</dbReference>
<dbReference type="Pfam" id="PF02852">
    <property type="entry name" value="Pyr_redox_dim"/>
    <property type="match status" value="1"/>
</dbReference>
<sequence>MDAEVDVVVLGLGPGGEDVAGRLATAGLDVVGVESRLVGGECPYYACVPTKMMVRATDALAEARRVPDLGGSTEVAPDWSPVHRRIRDEATTDWDDTAAAERLTGNGARLVRGVGRITAPGEVAVRTADGEQVLRARRGIVLNPGTEPTAPPVDGLADTPYWTNREAVRTDRAPESLLVLGAGPVGLEFAQVFARFGSRVALVERGEHILGSGEPEAAEVLAAALRADGIDVREGASAERVDHDGEGFRMQLDDGTELTAQHLLVATGRRTDLAALGVGAVGIDESGATIPVDEHLRAADGVWAIGDVTGHGAFTHVSVYQSAIAAANILGRGTEPADYRAMPAVTFTDPEVATVGLTESLAAARGLPVRTGTTRLEDSPRGWIHQVGGEGVIKLVADADRGVLVGATVAGPRGGEIVGALAVAVHAEVPLARLRGMILAYPTFHRAISSALADLDA</sequence>
<evidence type="ECO:0000256" key="1">
    <source>
        <dbReference type="ARBA" id="ARBA00001974"/>
    </source>
</evidence>
<protein>
    <submittedName>
        <fullName evidence="7">NAD(P)/FAD-dependent oxidoreductase</fullName>
        <ecNumber evidence="7">1.-.-.-</ecNumber>
    </submittedName>
</protein>
<evidence type="ECO:0000313" key="8">
    <source>
        <dbReference type="Proteomes" id="UP001564626"/>
    </source>
</evidence>
<dbReference type="PRINTS" id="PR00411">
    <property type="entry name" value="PNDRDTASEI"/>
</dbReference>
<proteinExistence type="inferred from homology"/>
<accession>A0ABV4CK41</accession>
<gene>
    <name evidence="7" type="ORF">AB8O55_13205</name>
</gene>
<dbReference type="Proteomes" id="UP001564626">
    <property type="component" value="Unassembled WGS sequence"/>
</dbReference>
<dbReference type="GO" id="GO:0016491">
    <property type="term" value="F:oxidoreductase activity"/>
    <property type="evidence" value="ECO:0007669"/>
    <property type="project" value="UniProtKB-KW"/>
</dbReference>
<dbReference type="InterPro" id="IPR036188">
    <property type="entry name" value="FAD/NAD-bd_sf"/>
</dbReference>
<feature type="domain" description="FAD/NAD(P)-binding" evidence="6">
    <location>
        <begin position="6"/>
        <end position="321"/>
    </location>
</feature>
<dbReference type="EMBL" id="JBGEHV010000020">
    <property type="protein sequence ID" value="MEY8040357.1"/>
    <property type="molecule type" value="Genomic_DNA"/>
</dbReference>
<dbReference type="SUPFAM" id="SSF51905">
    <property type="entry name" value="FAD/NAD(P)-binding domain"/>
    <property type="match status" value="1"/>
</dbReference>
<reference evidence="7 8" key="1">
    <citation type="submission" date="2024-08" db="EMBL/GenBank/DDBJ databases">
        <title>Genome mining of Saccharopolyspora cebuensis PGLac3 from Nigerian medicinal plant.</title>
        <authorList>
            <person name="Ezeobiora C.E."/>
            <person name="Igbokwe N.H."/>
            <person name="Amin D.H."/>
            <person name="Mendie U.E."/>
        </authorList>
    </citation>
    <scope>NUCLEOTIDE SEQUENCE [LARGE SCALE GENOMIC DNA]</scope>
    <source>
        <strain evidence="7 8">PGLac3</strain>
    </source>
</reference>
<comment type="cofactor">
    <cofactor evidence="1">
        <name>FAD</name>
        <dbReference type="ChEBI" id="CHEBI:57692"/>
    </cofactor>
</comment>
<dbReference type="InterPro" id="IPR004099">
    <property type="entry name" value="Pyr_nucl-diS_OxRdtase_dimer"/>
</dbReference>
<comment type="caution">
    <text evidence="7">The sequence shown here is derived from an EMBL/GenBank/DDBJ whole genome shotgun (WGS) entry which is preliminary data.</text>
</comment>
<organism evidence="7 8">
    <name type="scientific">Saccharopolyspora cebuensis</name>
    <dbReference type="NCBI Taxonomy" id="418759"/>
    <lineage>
        <taxon>Bacteria</taxon>
        <taxon>Bacillati</taxon>
        <taxon>Actinomycetota</taxon>
        <taxon>Actinomycetes</taxon>
        <taxon>Pseudonocardiales</taxon>
        <taxon>Pseudonocardiaceae</taxon>
        <taxon>Saccharopolyspora</taxon>
    </lineage>
</organism>
<keyword evidence="4" id="KW-0274">FAD</keyword>
<feature type="domain" description="Pyridine nucleotide-disulphide oxidoreductase dimerisation" evidence="5">
    <location>
        <begin position="342"/>
        <end position="450"/>
    </location>
</feature>
<evidence type="ECO:0000256" key="3">
    <source>
        <dbReference type="ARBA" id="ARBA00022630"/>
    </source>
</evidence>
<dbReference type="PANTHER" id="PTHR43014">
    <property type="entry name" value="MERCURIC REDUCTASE"/>
    <property type="match status" value="1"/>
</dbReference>
<keyword evidence="7" id="KW-0560">Oxidoreductase</keyword>
<dbReference type="InterPro" id="IPR016156">
    <property type="entry name" value="FAD/NAD-linked_Rdtase_dimer_sf"/>
</dbReference>
<keyword evidence="8" id="KW-1185">Reference proteome</keyword>
<evidence type="ECO:0000259" key="6">
    <source>
        <dbReference type="Pfam" id="PF07992"/>
    </source>
</evidence>
<dbReference type="Gene3D" id="3.50.50.60">
    <property type="entry name" value="FAD/NAD(P)-binding domain"/>
    <property type="match status" value="2"/>
</dbReference>
<evidence type="ECO:0000259" key="5">
    <source>
        <dbReference type="Pfam" id="PF02852"/>
    </source>
</evidence>
<evidence type="ECO:0000256" key="4">
    <source>
        <dbReference type="ARBA" id="ARBA00022827"/>
    </source>
</evidence>
<keyword evidence="3" id="KW-0285">Flavoprotein</keyword>
<dbReference type="SUPFAM" id="SSF55424">
    <property type="entry name" value="FAD/NAD-linked reductases, dimerisation (C-terminal) domain"/>
    <property type="match status" value="1"/>
</dbReference>
<dbReference type="PRINTS" id="PR00368">
    <property type="entry name" value="FADPNR"/>
</dbReference>
<evidence type="ECO:0000256" key="2">
    <source>
        <dbReference type="ARBA" id="ARBA00007532"/>
    </source>
</evidence>
<dbReference type="PIRSF" id="PIRSF000350">
    <property type="entry name" value="Mercury_reductase_MerA"/>
    <property type="match status" value="1"/>
</dbReference>
<comment type="similarity">
    <text evidence="2">Belongs to the class-I pyridine nucleotide-disulfide oxidoreductase family.</text>
</comment>
<dbReference type="InterPro" id="IPR001100">
    <property type="entry name" value="Pyr_nuc-diS_OxRdtase"/>
</dbReference>
<dbReference type="Gene3D" id="3.30.390.30">
    <property type="match status" value="1"/>
</dbReference>
<dbReference type="Pfam" id="PF07992">
    <property type="entry name" value="Pyr_redox_2"/>
    <property type="match status" value="1"/>
</dbReference>
<dbReference type="RefSeq" id="WP_369774882.1">
    <property type="nucleotide sequence ID" value="NZ_JBGEHV010000020.1"/>
</dbReference>
<evidence type="ECO:0000313" key="7">
    <source>
        <dbReference type="EMBL" id="MEY8040357.1"/>
    </source>
</evidence>
<dbReference type="PANTHER" id="PTHR43014:SF2">
    <property type="entry name" value="MERCURIC REDUCTASE"/>
    <property type="match status" value="1"/>
</dbReference>